<dbReference type="SMART" id="SM00771">
    <property type="entry name" value="ZipA_C"/>
    <property type="match status" value="1"/>
</dbReference>
<dbReference type="GO" id="GO:0043093">
    <property type="term" value="P:FtsZ-dependent cytokinesis"/>
    <property type="evidence" value="ECO:0007669"/>
    <property type="project" value="UniProtKB-UniRule"/>
</dbReference>
<evidence type="ECO:0000256" key="10">
    <source>
        <dbReference type="SAM" id="MobiDB-lite"/>
    </source>
</evidence>
<dbReference type="Pfam" id="PF04354">
    <property type="entry name" value="ZipA_C"/>
    <property type="match status" value="1"/>
</dbReference>
<evidence type="ECO:0000256" key="5">
    <source>
        <dbReference type="ARBA" id="ARBA00022989"/>
    </source>
</evidence>
<comment type="subcellular location">
    <subcellularLocation>
        <location evidence="8">Cell inner membrane</location>
        <topology evidence="8">Single-pass type I membrane protein</topology>
    </subcellularLocation>
    <text evidence="8">Localizes to the Z ring in an FtsZ-dependent manner.</text>
</comment>
<dbReference type="GO" id="GO:0032153">
    <property type="term" value="C:cell division site"/>
    <property type="evidence" value="ECO:0007669"/>
    <property type="project" value="UniProtKB-UniRule"/>
</dbReference>
<dbReference type="GO" id="GO:0000917">
    <property type="term" value="P:division septum assembly"/>
    <property type="evidence" value="ECO:0007669"/>
    <property type="project" value="TreeGrafter"/>
</dbReference>
<dbReference type="HAMAP" id="MF_00509">
    <property type="entry name" value="ZipA"/>
    <property type="match status" value="1"/>
</dbReference>
<keyword evidence="6 8" id="KW-0472">Membrane</keyword>
<evidence type="ECO:0000256" key="9">
    <source>
        <dbReference type="RuleBase" id="RU003612"/>
    </source>
</evidence>
<evidence type="ECO:0000256" key="4">
    <source>
        <dbReference type="ARBA" id="ARBA00022692"/>
    </source>
</evidence>
<keyword evidence="13" id="KW-1185">Reference proteome</keyword>
<dbReference type="InterPro" id="IPR007449">
    <property type="entry name" value="ZipA_FtsZ-bd_C"/>
</dbReference>
<evidence type="ECO:0000256" key="6">
    <source>
        <dbReference type="ARBA" id="ARBA00023136"/>
    </source>
</evidence>
<dbReference type="NCBIfam" id="TIGR02205">
    <property type="entry name" value="septum_zipA"/>
    <property type="match status" value="1"/>
</dbReference>
<name>A0A928V6P5_9GAMM</name>
<evidence type="ECO:0000256" key="7">
    <source>
        <dbReference type="ARBA" id="ARBA00023306"/>
    </source>
</evidence>
<keyword evidence="2 8" id="KW-0997">Cell inner membrane</keyword>
<dbReference type="SUPFAM" id="SSF64383">
    <property type="entry name" value="Cell-division protein ZipA, C-terminal domain"/>
    <property type="match status" value="1"/>
</dbReference>
<comment type="subunit">
    <text evidence="8">Interacts with FtsZ via their C-terminal domains.</text>
</comment>
<dbReference type="InterPro" id="IPR011919">
    <property type="entry name" value="Cell_div_ZipA"/>
</dbReference>
<comment type="caution">
    <text evidence="12">The sequence shown here is derived from an EMBL/GenBank/DDBJ whole genome shotgun (WGS) entry which is preliminary data.</text>
</comment>
<proteinExistence type="inferred from homology"/>
<evidence type="ECO:0000313" key="13">
    <source>
        <dbReference type="Proteomes" id="UP000652567"/>
    </source>
</evidence>
<organism evidence="12 13">
    <name type="scientific">Cellvibrio polysaccharolyticus</name>
    <dbReference type="NCBI Taxonomy" id="2082724"/>
    <lineage>
        <taxon>Bacteria</taxon>
        <taxon>Pseudomonadati</taxon>
        <taxon>Pseudomonadota</taxon>
        <taxon>Gammaproteobacteria</taxon>
        <taxon>Cellvibrionales</taxon>
        <taxon>Cellvibrionaceae</taxon>
        <taxon>Cellvibrio</taxon>
    </lineage>
</organism>
<reference evidence="12" key="1">
    <citation type="submission" date="2018-07" db="EMBL/GenBank/DDBJ databases">
        <title>Genome assembly of strain Ka43.</title>
        <authorList>
            <person name="Kukolya J."/>
            <person name="Nagy I."/>
            <person name="Horvath B."/>
            <person name="Toth A."/>
        </authorList>
    </citation>
    <scope>NUCLEOTIDE SEQUENCE</scope>
    <source>
        <strain evidence="12">KB43</strain>
    </source>
</reference>
<evidence type="ECO:0000259" key="11">
    <source>
        <dbReference type="SMART" id="SM00771"/>
    </source>
</evidence>
<feature type="region of interest" description="Disordered" evidence="10">
    <location>
        <begin position="75"/>
        <end position="98"/>
    </location>
</feature>
<keyword evidence="7 8" id="KW-0131">Cell cycle</keyword>
<feature type="domain" description="ZipA C-terminal FtsZ-binding" evidence="11">
    <location>
        <begin position="257"/>
        <end position="387"/>
    </location>
</feature>
<dbReference type="RefSeq" id="WP_193909456.1">
    <property type="nucleotide sequence ID" value="NZ_PRDL01000001.1"/>
</dbReference>
<dbReference type="PANTHER" id="PTHR38685:SF1">
    <property type="entry name" value="CELL DIVISION PROTEIN ZIPA"/>
    <property type="match status" value="1"/>
</dbReference>
<feature type="compositionally biased region" description="Basic and acidic residues" evidence="10">
    <location>
        <begin position="135"/>
        <end position="153"/>
    </location>
</feature>
<sequence>MNDWLIVITAILIIAILADGVRRMHLSRRDKIRVSRKVYKQQTGREETPTSTEVFTSELPNGGARVVSTHDPVISARPSVPTRESRKNSRGFAENNVPPTLMEPVVEDVLMKGRHSEPAYEEEIPAARQAPVRHRRDEYEREEERYAPQERIEPGFFNEPETAPAPYADNRAPVRAEEAYDERDDYDDRYDDEEDDDRYEDDEPYDAEDDRYDDEQDEDDREYDYEDEEDEREEPVLAEDPNDPLTRAAPAKAVTEPEEVLIINIMAQRGGNFPGGELLDALLKAGLRFGDMNIFHRYSDIKGDGELLFSMANMVKPGYFDLEAMDDFETPGVSLFMTLPLKADSMKSFDLMVDTARDIADALGGELKDEQRSVMTRQTIDHCRERIRDFERRRLFSRQRRD</sequence>
<evidence type="ECO:0000256" key="3">
    <source>
        <dbReference type="ARBA" id="ARBA00022618"/>
    </source>
</evidence>
<gene>
    <name evidence="8 12" type="primary">zipA</name>
    <name evidence="12" type="ORF">C4F51_10135</name>
</gene>
<dbReference type="GO" id="GO:0005886">
    <property type="term" value="C:plasma membrane"/>
    <property type="evidence" value="ECO:0007669"/>
    <property type="project" value="UniProtKB-SubCell"/>
</dbReference>
<evidence type="ECO:0000256" key="2">
    <source>
        <dbReference type="ARBA" id="ARBA00022519"/>
    </source>
</evidence>
<evidence type="ECO:0000256" key="1">
    <source>
        <dbReference type="ARBA" id="ARBA00022475"/>
    </source>
</evidence>
<keyword evidence="1 8" id="KW-1003">Cell membrane</keyword>
<comment type="similarity">
    <text evidence="8 9">Belongs to the ZipA family.</text>
</comment>
<keyword evidence="4 8" id="KW-0812">Transmembrane</keyword>
<evidence type="ECO:0000256" key="8">
    <source>
        <dbReference type="HAMAP-Rule" id="MF_00509"/>
    </source>
</evidence>
<feature type="region of interest" description="Disordered" evidence="10">
    <location>
        <begin position="116"/>
        <end position="253"/>
    </location>
</feature>
<dbReference type="PANTHER" id="PTHR38685">
    <property type="entry name" value="CELL DIVISION PROTEIN ZIPA"/>
    <property type="match status" value="1"/>
</dbReference>
<dbReference type="Gene3D" id="3.30.1400.10">
    <property type="entry name" value="ZipA, C-terminal FtsZ-binding domain"/>
    <property type="match status" value="1"/>
</dbReference>
<dbReference type="EMBL" id="PRDL01000001">
    <property type="protein sequence ID" value="MBE8717549.1"/>
    <property type="molecule type" value="Genomic_DNA"/>
</dbReference>
<comment type="function">
    <text evidence="8 9">Essential cell division protein that stabilizes the FtsZ protofilaments by cross-linking them and that serves as a cytoplasmic membrane anchor for the Z ring. Also required for the recruitment to the septal ring of downstream cell division proteins.</text>
</comment>
<protein>
    <recommendedName>
        <fullName evidence="8 9">Cell division protein ZipA</fullName>
    </recommendedName>
</protein>
<dbReference type="AlphaFoldDB" id="A0A928V6P5"/>
<keyword evidence="5 8" id="KW-1133">Transmembrane helix</keyword>
<accession>A0A928V6P5</accession>
<evidence type="ECO:0000313" key="12">
    <source>
        <dbReference type="EMBL" id="MBE8717549.1"/>
    </source>
</evidence>
<keyword evidence="3 8" id="KW-0132">Cell division</keyword>
<feature type="compositionally biased region" description="Acidic residues" evidence="10">
    <location>
        <begin position="179"/>
        <end position="242"/>
    </location>
</feature>
<dbReference type="Proteomes" id="UP000652567">
    <property type="component" value="Unassembled WGS sequence"/>
</dbReference>
<dbReference type="InterPro" id="IPR036765">
    <property type="entry name" value="ZipA_FtsZ-bd_C_sf"/>
</dbReference>